<keyword evidence="3" id="KW-0460">Magnesium</keyword>
<dbReference type="Proteomes" id="UP000886891">
    <property type="component" value="Unassembled WGS sequence"/>
</dbReference>
<accession>A0A9D1ND14</accession>
<reference evidence="6" key="2">
    <citation type="journal article" date="2021" name="PeerJ">
        <title>Extensive microbial diversity within the chicken gut microbiome revealed by metagenomics and culture.</title>
        <authorList>
            <person name="Gilroy R."/>
            <person name="Ravi A."/>
            <person name="Getino M."/>
            <person name="Pursley I."/>
            <person name="Horton D.L."/>
            <person name="Alikhan N.F."/>
            <person name="Baker D."/>
            <person name="Gharbi K."/>
            <person name="Hall N."/>
            <person name="Watson M."/>
            <person name="Adriaenssens E.M."/>
            <person name="Foster-Nyarko E."/>
            <person name="Jarju S."/>
            <person name="Secka A."/>
            <person name="Antonio M."/>
            <person name="Oren A."/>
            <person name="Chaudhuri R.R."/>
            <person name="La Ragione R."/>
            <person name="Hildebrand F."/>
            <person name="Pallen M.J."/>
        </authorList>
    </citation>
    <scope>NUCLEOTIDE SEQUENCE</scope>
    <source>
        <strain evidence="6">23406</strain>
    </source>
</reference>
<feature type="binding site" evidence="3">
    <location>
        <position position="58"/>
    </location>
    <ligand>
        <name>Mg(2+)</name>
        <dbReference type="ChEBI" id="CHEBI:18420"/>
    </ligand>
</feature>
<evidence type="ECO:0000313" key="7">
    <source>
        <dbReference type="Proteomes" id="UP000886891"/>
    </source>
</evidence>
<evidence type="ECO:0000256" key="1">
    <source>
        <dbReference type="ARBA" id="ARBA00022553"/>
    </source>
</evidence>
<keyword evidence="1" id="KW-0597">Phosphoprotein</keyword>
<sequence>MRKVSLTKQKRNLWIAIAVILLAAIVISGTLFGVFYHRYGVRPTVTASAQNVILLIGDGMGPDHVKAASLQRDLSMESVKKTGFVTTRSLTPVGFTDSAAAATAMATGSKTYNGRISYYNGQNLQNLGEYVKELGLKFGVITTKSVTDATPAAFTSHSKSRDDDDAIARQQIFEADCDVLFGLGKEYYAPYADQIETESRAYITSYDELLKNKKDQVYATFDTDRIPSGGSFTLASLTDRALDMLSNEKGFFLMVEGAKIDSYSHDNDIDNMIEELIAFDNAVQVALTYAEANPNTTVIVTADHETGNLRLPKNPTPDDLQDKYFRRSYHSGRDVRYWIQGPGASEIPETIDNTDIYYIIRQLLTKNG</sequence>
<dbReference type="EMBL" id="DVOH01000057">
    <property type="protein sequence ID" value="HIV00883.1"/>
    <property type="molecule type" value="Genomic_DNA"/>
</dbReference>
<dbReference type="Gene3D" id="3.40.720.10">
    <property type="entry name" value="Alkaline Phosphatase, subunit A"/>
    <property type="match status" value="1"/>
</dbReference>
<comment type="cofactor">
    <cofactor evidence="3">
        <name>Zn(2+)</name>
        <dbReference type="ChEBI" id="CHEBI:29105"/>
    </cofactor>
    <text evidence="3">Binds 2 Zn(2+) ions.</text>
</comment>
<dbReference type="PANTHER" id="PTHR11596">
    <property type="entry name" value="ALKALINE PHOSPHATASE"/>
    <property type="match status" value="1"/>
</dbReference>
<feature type="transmembrane region" description="Helical" evidence="5">
    <location>
        <begin position="12"/>
        <end position="36"/>
    </location>
</feature>
<dbReference type="PANTHER" id="PTHR11596:SF5">
    <property type="entry name" value="ALKALINE PHOSPHATASE"/>
    <property type="match status" value="1"/>
</dbReference>
<evidence type="ECO:0000313" key="6">
    <source>
        <dbReference type="EMBL" id="HIV00883.1"/>
    </source>
</evidence>
<keyword evidence="5" id="KW-0472">Membrane</keyword>
<feature type="binding site" evidence="3">
    <location>
        <position position="304"/>
    </location>
    <ligand>
        <name>Zn(2+)</name>
        <dbReference type="ChEBI" id="CHEBI:29105"/>
        <label>2</label>
    </ligand>
</feature>
<dbReference type="PRINTS" id="PR00113">
    <property type="entry name" value="ALKPHPHTASE"/>
</dbReference>
<evidence type="ECO:0000256" key="3">
    <source>
        <dbReference type="PIRSR" id="PIRSR601952-2"/>
    </source>
</evidence>
<feature type="binding site" evidence="3">
    <location>
        <position position="58"/>
    </location>
    <ligand>
        <name>Zn(2+)</name>
        <dbReference type="ChEBI" id="CHEBI:29105"/>
        <label>2</label>
    </ligand>
</feature>
<feature type="binding site" evidence="3">
    <location>
        <position position="303"/>
    </location>
    <ligand>
        <name>Zn(2+)</name>
        <dbReference type="ChEBI" id="CHEBI:29105"/>
        <label>2</label>
    </ligand>
</feature>
<feature type="binding site" evidence="3">
    <location>
        <position position="265"/>
    </location>
    <ligand>
        <name>Zn(2+)</name>
        <dbReference type="ChEBI" id="CHEBI:29105"/>
        <label>2</label>
    </ligand>
</feature>
<reference evidence="6" key="1">
    <citation type="submission" date="2020-10" db="EMBL/GenBank/DDBJ databases">
        <authorList>
            <person name="Gilroy R."/>
        </authorList>
    </citation>
    <scope>NUCLEOTIDE SEQUENCE</scope>
    <source>
        <strain evidence="6">23406</strain>
    </source>
</reference>
<evidence type="ECO:0000256" key="4">
    <source>
        <dbReference type="RuleBase" id="RU003946"/>
    </source>
</evidence>
<feature type="binding site" evidence="3">
    <location>
        <position position="150"/>
    </location>
    <ligand>
        <name>Mg(2+)</name>
        <dbReference type="ChEBI" id="CHEBI:18420"/>
    </ligand>
</feature>
<comment type="similarity">
    <text evidence="4">Belongs to the alkaline phosphatase family.</text>
</comment>
<evidence type="ECO:0000256" key="2">
    <source>
        <dbReference type="PIRSR" id="PIRSR601952-1"/>
    </source>
</evidence>
<keyword evidence="5" id="KW-0812">Transmembrane</keyword>
<feature type="binding site" evidence="3">
    <location>
        <position position="256"/>
    </location>
    <ligand>
        <name>Mg(2+)</name>
        <dbReference type="ChEBI" id="CHEBI:18420"/>
    </ligand>
</feature>
<dbReference type="CDD" id="cd16012">
    <property type="entry name" value="ALP"/>
    <property type="match status" value="1"/>
</dbReference>
<comment type="caution">
    <text evidence="6">The sequence shown here is derived from an EMBL/GenBank/DDBJ whole genome shotgun (WGS) entry which is preliminary data.</text>
</comment>
<dbReference type="SUPFAM" id="SSF53649">
    <property type="entry name" value="Alkaline phosphatase-like"/>
    <property type="match status" value="1"/>
</dbReference>
<keyword evidence="3" id="KW-0479">Metal-binding</keyword>
<dbReference type="InterPro" id="IPR001952">
    <property type="entry name" value="Alkaline_phosphatase"/>
</dbReference>
<dbReference type="SMART" id="SM00098">
    <property type="entry name" value="alkPPc"/>
    <property type="match status" value="1"/>
</dbReference>
<protein>
    <submittedName>
        <fullName evidence="6">Alkaline phosphatase</fullName>
    </submittedName>
</protein>
<name>A0A9D1ND14_9FIRM</name>
<organism evidence="6 7">
    <name type="scientific">Candidatus Stercoripulliclostridium merdipullorum</name>
    <dbReference type="NCBI Taxonomy" id="2840952"/>
    <lineage>
        <taxon>Bacteria</taxon>
        <taxon>Bacillati</taxon>
        <taxon>Bacillota</taxon>
        <taxon>Clostridia</taxon>
        <taxon>Eubacteriales</taxon>
        <taxon>Candidatus Stercoripulliclostridium</taxon>
    </lineage>
</organism>
<evidence type="ECO:0000256" key="5">
    <source>
        <dbReference type="SAM" id="Phobius"/>
    </source>
</evidence>
<keyword evidence="3" id="KW-0862">Zinc</keyword>
<dbReference type="InterPro" id="IPR017850">
    <property type="entry name" value="Alkaline_phosphatase_core_sf"/>
</dbReference>
<feature type="active site" description="Phosphoserine intermediate" evidence="2">
    <location>
        <position position="98"/>
    </location>
</feature>
<gene>
    <name evidence="6" type="ORF">IAB14_07220</name>
</gene>
<dbReference type="GO" id="GO:0004035">
    <property type="term" value="F:alkaline phosphatase activity"/>
    <property type="evidence" value="ECO:0007669"/>
    <property type="project" value="TreeGrafter"/>
</dbReference>
<feature type="binding site" evidence="3">
    <location>
        <position position="148"/>
    </location>
    <ligand>
        <name>Mg(2+)</name>
        <dbReference type="ChEBI" id="CHEBI:18420"/>
    </ligand>
</feature>
<comment type="cofactor">
    <cofactor evidence="3">
        <name>Mg(2+)</name>
        <dbReference type="ChEBI" id="CHEBI:18420"/>
    </cofactor>
    <text evidence="3">Binds 1 Mg(2+) ion.</text>
</comment>
<keyword evidence="5" id="KW-1133">Transmembrane helix</keyword>
<feature type="binding site" evidence="3">
    <location>
        <position position="261"/>
    </location>
    <ligand>
        <name>Zn(2+)</name>
        <dbReference type="ChEBI" id="CHEBI:29105"/>
        <label>2</label>
    </ligand>
</feature>
<dbReference type="GO" id="GO:0046872">
    <property type="term" value="F:metal ion binding"/>
    <property type="evidence" value="ECO:0007669"/>
    <property type="project" value="UniProtKB-KW"/>
</dbReference>
<proteinExistence type="inferred from homology"/>
<dbReference type="Pfam" id="PF00245">
    <property type="entry name" value="Alk_phosphatase"/>
    <property type="match status" value="1"/>
</dbReference>
<dbReference type="AlphaFoldDB" id="A0A9D1ND14"/>